<reference evidence="2" key="1">
    <citation type="submission" date="2019-04" db="EMBL/GenBank/DDBJ databases">
        <title>Whole genome sequencing of cave bacteria.</title>
        <authorList>
            <person name="Gan H.M."/>
            <person name="Barton H."/>
            <person name="Savka M.A."/>
        </authorList>
    </citation>
    <scope>NUCLEOTIDE SEQUENCE [LARGE SCALE GENOMIC DNA]</scope>
    <source>
        <strain evidence="2">LC387</strain>
    </source>
</reference>
<dbReference type="OrthoDB" id="8253490at2"/>
<dbReference type="Proteomes" id="UP000034832">
    <property type="component" value="Unassembled WGS sequence"/>
</dbReference>
<protein>
    <submittedName>
        <fullName evidence="2">Uncharacterized protein</fullName>
    </submittedName>
</protein>
<gene>
    <name evidence="2" type="ORF">YH63_000535</name>
</gene>
<evidence type="ECO:0000313" key="2">
    <source>
        <dbReference type="EMBL" id="TKT70030.1"/>
    </source>
</evidence>
<keyword evidence="1" id="KW-1133">Transmembrane helix</keyword>
<organism evidence="2 3">
    <name type="scientific">Afipia massiliensis</name>
    <dbReference type="NCBI Taxonomy" id="211460"/>
    <lineage>
        <taxon>Bacteria</taxon>
        <taxon>Pseudomonadati</taxon>
        <taxon>Pseudomonadota</taxon>
        <taxon>Alphaproteobacteria</taxon>
        <taxon>Hyphomicrobiales</taxon>
        <taxon>Nitrobacteraceae</taxon>
        <taxon>Afipia</taxon>
    </lineage>
</organism>
<evidence type="ECO:0000256" key="1">
    <source>
        <dbReference type="SAM" id="Phobius"/>
    </source>
</evidence>
<dbReference type="AlphaFoldDB" id="A0A4U6BIQ7"/>
<accession>A0A4U6BIQ7</accession>
<comment type="caution">
    <text evidence="2">The sequence shown here is derived from an EMBL/GenBank/DDBJ whole genome shotgun (WGS) entry which is preliminary data.</text>
</comment>
<keyword evidence="1" id="KW-0812">Transmembrane</keyword>
<keyword evidence="1" id="KW-0472">Membrane</keyword>
<keyword evidence="3" id="KW-1185">Reference proteome</keyword>
<name>A0A4U6BIQ7_9BRAD</name>
<evidence type="ECO:0000313" key="3">
    <source>
        <dbReference type="Proteomes" id="UP000034832"/>
    </source>
</evidence>
<proteinExistence type="predicted"/>
<sequence>MDFAFYIMWGIADRHCEEAEPTKQSSFLFALDCFASLAMTASLLLARLAVGIVDGARHCIRQIRRG</sequence>
<dbReference type="EMBL" id="LBIA02000001">
    <property type="protein sequence ID" value="TKT70030.1"/>
    <property type="molecule type" value="Genomic_DNA"/>
</dbReference>
<feature type="transmembrane region" description="Helical" evidence="1">
    <location>
        <begin position="27"/>
        <end position="50"/>
    </location>
</feature>